<reference evidence="1 2" key="1">
    <citation type="submission" date="2016-11" db="EMBL/GenBank/DDBJ databases">
        <authorList>
            <person name="Hagglund E."/>
            <person name="Bystrom M."/>
            <person name="Naslund J."/>
            <person name="Stenberg P."/>
            <person name="Sjodin A."/>
        </authorList>
    </citation>
    <scope>NUCLEOTIDE SEQUENCE [LARGE SCALE GENOMIC DNA]</scope>
    <source>
        <strain evidence="1 2">CCUG 58020</strain>
    </source>
</reference>
<dbReference type="Proteomes" id="UP000182459">
    <property type="component" value="Chromosome"/>
</dbReference>
<evidence type="ECO:0000313" key="1">
    <source>
        <dbReference type="EMBL" id="APD50180.1"/>
    </source>
</evidence>
<evidence type="ECO:0000313" key="2">
    <source>
        <dbReference type="Proteomes" id="UP000182459"/>
    </source>
</evidence>
<dbReference type="KEGG" id="fhi:FSC454_03005"/>
<name>A0AAC9J566_9GAMM</name>
<protein>
    <submittedName>
        <fullName evidence="1">CopG family transcriptional regulator</fullName>
    </submittedName>
</protein>
<dbReference type="EMBL" id="CP018093">
    <property type="protein sequence ID" value="APD50180.1"/>
    <property type="molecule type" value="Genomic_DNA"/>
</dbReference>
<organism evidence="1 2">
    <name type="scientific">Francisella hispaniensis FSC454</name>
    <dbReference type="NCBI Taxonomy" id="1088883"/>
    <lineage>
        <taxon>Bacteria</taxon>
        <taxon>Pseudomonadati</taxon>
        <taxon>Pseudomonadota</taxon>
        <taxon>Gammaproteobacteria</taxon>
        <taxon>Thiotrichales</taxon>
        <taxon>Francisellaceae</taxon>
        <taxon>Francisella</taxon>
    </lineage>
</organism>
<accession>A0AAC9J566</accession>
<proteinExistence type="predicted"/>
<sequence length="76" mass="8498">MSGRLNLTISDGLKHLAELKAHDLGLSVSAYLRLLLSKDTQDYRAKVIDDYVSDIEKEGFSKPVSKDDFLNSLDNL</sequence>
<dbReference type="AlphaFoldDB" id="A0AAC9J566"/>
<keyword evidence="2" id="KW-1185">Reference proteome</keyword>
<dbReference type="RefSeq" id="WP_066045989.1">
    <property type="nucleotide sequence ID" value="NZ_CP018093.1"/>
</dbReference>
<gene>
    <name evidence="1" type="ORF">FSC454_03005</name>
</gene>